<gene>
    <name evidence="3" type="ORF">ACFOEI_07440</name>
</gene>
<keyword evidence="4" id="KW-1185">Reference proteome</keyword>
<evidence type="ECO:0000259" key="2">
    <source>
        <dbReference type="Pfam" id="PF13548"/>
    </source>
</evidence>
<feature type="signal peptide" evidence="1">
    <location>
        <begin position="1"/>
        <end position="18"/>
    </location>
</feature>
<evidence type="ECO:0000313" key="4">
    <source>
        <dbReference type="Proteomes" id="UP001595640"/>
    </source>
</evidence>
<comment type="caution">
    <text evidence="3">The sequence shown here is derived from an EMBL/GenBank/DDBJ whole genome shotgun (WGS) entry which is preliminary data.</text>
</comment>
<dbReference type="EMBL" id="JBHRUH010000012">
    <property type="protein sequence ID" value="MFC3291900.1"/>
    <property type="molecule type" value="Genomic_DNA"/>
</dbReference>
<evidence type="ECO:0000313" key="3">
    <source>
        <dbReference type="EMBL" id="MFC3291900.1"/>
    </source>
</evidence>
<accession>A0ABV7M0C9</accession>
<dbReference type="InterPro" id="IPR025196">
    <property type="entry name" value="DUF4126"/>
</dbReference>
<protein>
    <submittedName>
        <fullName evidence="3">DUF4126 family protein</fullName>
    </submittedName>
</protein>
<feature type="domain" description="DUF4126" evidence="2">
    <location>
        <begin position="11"/>
        <end position="152"/>
    </location>
</feature>
<proteinExistence type="predicted"/>
<evidence type="ECO:0000256" key="1">
    <source>
        <dbReference type="SAM" id="SignalP"/>
    </source>
</evidence>
<dbReference type="RefSeq" id="WP_019017351.1">
    <property type="nucleotide sequence ID" value="NZ_BMXD01000003.1"/>
</dbReference>
<reference evidence="4" key="1">
    <citation type="journal article" date="2019" name="Int. J. Syst. Evol. Microbiol.">
        <title>The Global Catalogue of Microorganisms (GCM) 10K type strain sequencing project: providing services to taxonomists for standard genome sequencing and annotation.</title>
        <authorList>
            <consortium name="The Broad Institute Genomics Platform"/>
            <consortium name="The Broad Institute Genome Sequencing Center for Infectious Disease"/>
            <person name="Wu L."/>
            <person name="Ma J."/>
        </authorList>
    </citation>
    <scope>NUCLEOTIDE SEQUENCE [LARGE SCALE GENOMIC DNA]</scope>
    <source>
        <strain evidence="4">KCTC 12847</strain>
    </source>
</reference>
<keyword evidence="1" id="KW-0732">Signal</keyword>
<dbReference type="Pfam" id="PF13548">
    <property type="entry name" value="DUF4126"/>
    <property type="match status" value="1"/>
</dbReference>
<dbReference type="Proteomes" id="UP001595640">
    <property type="component" value="Unassembled WGS sequence"/>
</dbReference>
<sequence>MKRSSSLLWGALALGAVAGMRSMLAPTMTSRALAKHPDANNADEPARTLAAQQTRYLLIPLAVGELVGDKLPFAPDRTISASMMVRAVSGGMTAAALASARRQPILLPALAGATAACVSAKVGASLRSRYGSFGPFTNAALGITEDCLALAIGSAGLQRALGEMSGSGREAHAYGV</sequence>
<name>A0ABV7M0C9_9GAMM</name>
<organism evidence="3 4">
    <name type="scientific">Modicisalibacter luteus</name>
    <dbReference type="NCBI Taxonomy" id="453962"/>
    <lineage>
        <taxon>Bacteria</taxon>
        <taxon>Pseudomonadati</taxon>
        <taxon>Pseudomonadota</taxon>
        <taxon>Gammaproteobacteria</taxon>
        <taxon>Oceanospirillales</taxon>
        <taxon>Halomonadaceae</taxon>
        <taxon>Modicisalibacter</taxon>
    </lineage>
</organism>
<feature type="chain" id="PRO_5047420539" evidence="1">
    <location>
        <begin position="19"/>
        <end position="176"/>
    </location>
</feature>